<protein>
    <recommendedName>
        <fullName evidence="4">VIT family protein</fullName>
    </recommendedName>
</protein>
<accession>A0A370K571</accession>
<organism evidence="2 3">
    <name type="scientific">Dyella solisilvae</name>
    <dbReference type="NCBI Taxonomy" id="1920168"/>
    <lineage>
        <taxon>Bacteria</taxon>
        <taxon>Pseudomonadati</taxon>
        <taxon>Pseudomonadota</taxon>
        <taxon>Gammaproteobacteria</taxon>
        <taxon>Lysobacterales</taxon>
        <taxon>Rhodanobacteraceae</taxon>
        <taxon>Dyella</taxon>
    </lineage>
</organism>
<feature type="transmembrane region" description="Helical" evidence="1">
    <location>
        <begin position="177"/>
        <end position="197"/>
    </location>
</feature>
<comment type="caution">
    <text evidence="2">The sequence shown here is derived from an EMBL/GenBank/DDBJ whole genome shotgun (WGS) entry which is preliminary data.</text>
</comment>
<keyword evidence="1" id="KW-0472">Membrane</keyword>
<name>A0A370K571_9GAMM</name>
<keyword evidence="1" id="KW-1133">Transmembrane helix</keyword>
<evidence type="ECO:0000256" key="1">
    <source>
        <dbReference type="SAM" id="Phobius"/>
    </source>
</evidence>
<evidence type="ECO:0008006" key="4">
    <source>
        <dbReference type="Google" id="ProtNLM"/>
    </source>
</evidence>
<evidence type="ECO:0000313" key="2">
    <source>
        <dbReference type="EMBL" id="RDI97160.1"/>
    </source>
</evidence>
<dbReference type="RefSeq" id="WP_114826496.1">
    <property type="nucleotide sequence ID" value="NZ_QQSY01000006.1"/>
</dbReference>
<feature type="transmembrane region" description="Helical" evidence="1">
    <location>
        <begin position="149"/>
        <end position="171"/>
    </location>
</feature>
<feature type="transmembrane region" description="Helical" evidence="1">
    <location>
        <begin position="29"/>
        <end position="47"/>
    </location>
</feature>
<proteinExistence type="predicted"/>
<dbReference type="AlphaFoldDB" id="A0A370K571"/>
<feature type="transmembrane region" description="Helical" evidence="1">
    <location>
        <begin position="204"/>
        <end position="225"/>
    </location>
</feature>
<keyword evidence="3" id="KW-1185">Reference proteome</keyword>
<dbReference type="Proteomes" id="UP000254711">
    <property type="component" value="Unassembled WGS sequence"/>
</dbReference>
<sequence>MSFSTRYQEPPAPLPSESGLDIVDRVSEMCFGLFMALTFVGAVSTGLSGPDAGHTMLRAALGCNLAWGLADALMHLVNTLAGRGRRLSLVLAVKRAPDAASGIGIVREAMPPLIQSIMADVDLEPLRLNLVNLPRLPDGPRLHLHDVLWAARVFFIVVLSTFPVALPFVLLDDIPRALFVSRALTLAMLFAGGFALGRHAGLNAWLAGLGMTVLGVLLTMAIIALGG</sequence>
<dbReference type="EMBL" id="QQSY01000006">
    <property type="protein sequence ID" value="RDI97160.1"/>
    <property type="molecule type" value="Genomic_DNA"/>
</dbReference>
<gene>
    <name evidence="2" type="ORF">DVT68_17465</name>
</gene>
<reference evidence="2 3" key="1">
    <citation type="submission" date="2018-07" db="EMBL/GenBank/DDBJ databases">
        <title>Dyella solisilvae sp. nov., isolated from the pine and broad-leaved mixed forest soil.</title>
        <authorList>
            <person name="Gao Z."/>
            <person name="Qiu L."/>
        </authorList>
    </citation>
    <scope>NUCLEOTIDE SEQUENCE [LARGE SCALE GENOMIC DNA]</scope>
    <source>
        <strain evidence="2 3">DHG54</strain>
    </source>
</reference>
<keyword evidence="1" id="KW-0812">Transmembrane</keyword>
<dbReference type="OrthoDB" id="978987at2"/>
<evidence type="ECO:0000313" key="3">
    <source>
        <dbReference type="Proteomes" id="UP000254711"/>
    </source>
</evidence>